<organism evidence="2 3">
    <name type="scientific">Mycobacterium gordonae</name>
    <dbReference type="NCBI Taxonomy" id="1778"/>
    <lineage>
        <taxon>Bacteria</taxon>
        <taxon>Bacillati</taxon>
        <taxon>Actinomycetota</taxon>
        <taxon>Actinomycetes</taxon>
        <taxon>Mycobacteriales</taxon>
        <taxon>Mycobacteriaceae</taxon>
        <taxon>Mycobacterium</taxon>
    </lineage>
</organism>
<evidence type="ECO:0000256" key="1">
    <source>
        <dbReference type="SAM" id="Phobius"/>
    </source>
</evidence>
<dbReference type="STRING" id="1778.A9W97_22815"/>
<accession>A0A0Q2LP51</accession>
<feature type="transmembrane region" description="Helical" evidence="1">
    <location>
        <begin position="20"/>
        <end position="39"/>
    </location>
</feature>
<dbReference type="OrthoDB" id="4737921at2"/>
<feature type="transmembrane region" description="Helical" evidence="1">
    <location>
        <begin position="119"/>
        <end position="140"/>
    </location>
</feature>
<keyword evidence="1" id="KW-0812">Transmembrane</keyword>
<evidence type="ECO:0000313" key="2">
    <source>
        <dbReference type="EMBL" id="KQH77458.1"/>
    </source>
</evidence>
<dbReference type="Proteomes" id="UP000051677">
    <property type="component" value="Unassembled WGS sequence"/>
</dbReference>
<reference evidence="2 3" key="1">
    <citation type="submission" date="2015-10" db="EMBL/GenBank/DDBJ databases">
        <title>Mycobacterium gordonae draft genome assembly.</title>
        <authorList>
            <person name="Ustinova V."/>
            <person name="Smirnova T."/>
            <person name="Blagodatskikh K."/>
            <person name="Varlamov D."/>
            <person name="Larionova E."/>
            <person name="Chernousova L."/>
        </authorList>
    </citation>
    <scope>NUCLEOTIDE SEQUENCE [LARGE SCALE GENOMIC DNA]</scope>
    <source>
        <strain evidence="2 3">CTRI 14-8773</strain>
    </source>
</reference>
<sequence length="145" mass="15602">MSTTVTTIDRSQRTRSFARVLGPFIAVVPAIVAVRAASLGGLLSSFSTDPMWPWMTGALLFFGGSFIIAFHQFWRGIAAVIISLFGWFLLLRGFVLLAMPQAIVNAAQSATQPSGSTIGLVRIGFGLLALCGIYLTYVGWVKKSD</sequence>
<feature type="transmembrane region" description="Helical" evidence="1">
    <location>
        <begin position="51"/>
        <end position="70"/>
    </location>
</feature>
<feature type="transmembrane region" description="Helical" evidence="1">
    <location>
        <begin position="77"/>
        <end position="99"/>
    </location>
</feature>
<dbReference type="RefSeq" id="WP_055579634.1">
    <property type="nucleotide sequence ID" value="NZ_LKTM01000311.1"/>
</dbReference>
<evidence type="ECO:0000313" key="3">
    <source>
        <dbReference type="Proteomes" id="UP000051677"/>
    </source>
</evidence>
<keyword evidence="1" id="KW-1133">Transmembrane helix</keyword>
<keyword evidence="1" id="KW-0472">Membrane</keyword>
<protein>
    <submittedName>
        <fullName evidence="2">Uncharacterized protein</fullName>
    </submittedName>
</protein>
<dbReference type="AlphaFoldDB" id="A0A0Q2LP51"/>
<proteinExistence type="predicted"/>
<dbReference type="EMBL" id="LKTM01000311">
    <property type="protein sequence ID" value="KQH77458.1"/>
    <property type="molecule type" value="Genomic_DNA"/>
</dbReference>
<comment type="caution">
    <text evidence="2">The sequence shown here is derived from an EMBL/GenBank/DDBJ whole genome shotgun (WGS) entry which is preliminary data.</text>
</comment>
<gene>
    <name evidence="2" type="ORF">AO501_13240</name>
</gene>
<name>A0A0Q2LP51_MYCGO</name>